<evidence type="ECO:0000313" key="7">
    <source>
        <dbReference type="Proteomes" id="UP000007110"/>
    </source>
</evidence>
<dbReference type="OrthoDB" id="9628807at2759"/>
<evidence type="ECO:0000313" key="6">
    <source>
        <dbReference type="EnsemblMetazoa" id="XP_003728157"/>
    </source>
</evidence>
<dbReference type="InterPro" id="IPR017266">
    <property type="entry name" value="DOC_1/2"/>
</dbReference>
<dbReference type="EnsemblMetazoa" id="XM_003728109">
    <property type="protein sequence ID" value="XP_003728157"/>
    <property type="gene ID" value="LOC590648"/>
</dbReference>
<keyword evidence="3" id="KW-0597">Phosphoprotein</keyword>
<dbReference type="RefSeq" id="XP_030847339.1">
    <property type="nucleotide sequence ID" value="XM_030991479.1"/>
</dbReference>
<evidence type="ECO:0000256" key="2">
    <source>
        <dbReference type="ARBA" id="ARBA00008485"/>
    </source>
</evidence>
<organism evidence="6 7">
    <name type="scientific">Strongylocentrotus purpuratus</name>
    <name type="common">Purple sea urchin</name>
    <dbReference type="NCBI Taxonomy" id="7668"/>
    <lineage>
        <taxon>Eukaryota</taxon>
        <taxon>Metazoa</taxon>
        <taxon>Echinodermata</taxon>
        <taxon>Eleutherozoa</taxon>
        <taxon>Echinozoa</taxon>
        <taxon>Echinoidea</taxon>
        <taxon>Euechinoidea</taxon>
        <taxon>Echinacea</taxon>
        <taxon>Camarodonta</taxon>
        <taxon>Echinidea</taxon>
        <taxon>Strongylocentrotidae</taxon>
        <taxon>Strongylocentrotus</taxon>
    </lineage>
</organism>
<evidence type="ECO:0000256" key="3">
    <source>
        <dbReference type="ARBA" id="ARBA00022553"/>
    </source>
</evidence>
<dbReference type="GeneID" id="115918817"/>
<accession>A0A7M7GHT1</accession>
<reference evidence="7" key="1">
    <citation type="submission" date="2015-02" db="EMBL/GenBank/DDBJ databases">
        <title>Genome sequencing for Strongylocentrotus purpuratus.</title>
        <authorList>
            <person name="Murali S."/>
            <person name="Liu Y."/>
            <person name="Vee V."/>
            <person name="English A."/>
            <person name="Wang M."/>
            <person name="Skinner E."/>
            <person name="Han Y."/>
            <person name="Muzny D.M."/>
            <person name="Worley K.C."/>
            <person name="Gibbs R.A."/>
        </authorList>
    </citation>
    <scope>NUCLEOTIDE SEQUENCE</scope>
</reference>
<dbReference type="Proteomes" id="UP000007110">
    <property type="component" value="Unassembled WGS sequence"/>
</dbReference>
<feature type="region of interest" description="Disordered" evidence="5">
    <location>
        <begin position="121"/>
        <end position="142"/>
    </location>
</feature>
<dbReference type="AlphaFoldDB" id="A0A7M7GHT1"/>
<evidence type="ECO:0000256" key="5">
    <source>
        <dbReference type="SAM" id="MobiDB-lite"/>
    </source>
</evidence>
<dbReference type="PANTHER" id="PTHR22607:SF3">
    <property type="entry name" value="CDK2-ASSOCIATED PROTEIN 1, ISOFORM B"/>
    <property type="match status" value="1"/>
</dbReference>
<dbReference type="KEGG" id="spu:590648"/>
<evidence type="ECO:0008006" key="8">
    <source>
        <dbReference type="Google" id="ProtNLM"/>
    </source>
</evidence>
<comment type="subcellular location">
    <subcellularLocation>
        <location evidence="1">Nucleus</location>
    </subcellularLocation>
</comment>
<dbReference type="Gene3D" id="6.10.140.1300">
    <property type="match status" value="1"/>
</dbReference>
<sequence>MDQLELLDLQQQHHHLQQQQHLHQQQQQGGAQHFMTEIDKKPVILVVPSIPGPSSSSSSTYSSKMAATPMNVSSAGAGGRIMSGGQAMHMGGGGSSSGGGGGNPQMIQAQEMPTNLMVKQGHSSSAQPAYAGGRTHVHASKSKGTLNAAAVIQQLQQQRPSAPQSKYAELLAVIEDMGRDIRPTYAGSRTATERLRRGITHAKALVRECLAETERSART</sequence>
<dbReference type="EnsemblMetazoa" id="XM_030991479">
    <property type="protein sequence ID" value="XP_030847339"/>
    <property type="gene ID" value="LOC115918817"/>
</dbReference>
<evidence type="ECO:0000256" key="1">
    <source>
        <dbReference type="ARBA" id="ARBA00004123"/>
    </source>
</evidence>
<evidence type="ECO:0000256" key="4">
    <source>
        <dbReference type="ARBA" id="ARBA00023242"/>
    </source>
</evidence>
<dbReference type="GO" id="GO:0005634">
    <property type="term" value="C:nucleus"/>
    <property type="evidence" value="ECO:0007669"/>
    <property type="project" value="UniProtKB-SubCell"/>
</dbReference>
<dbReference type="Pfam" id="PF09806">
    <property type="entry name" value="CDK2AP"/>
    <property type="match status" value="1"/>
</dbReference>
<keyword evidence="7" id="KW-1185">Reference proteome</keyword>
<reference evidence="6" key="2">
    <citation type="submission" date="2021-01" db="UniProtKB">
        <authorList>
            <consortium name="EnsemblMetazoa"/>
        </authorList>
    </citation>
    <scope>IDENTIFICATION</scope>
</reference>
<dbReference type="PANTHER" id="PTHR22607">
    <property type="entry name" value="DELETED IN ORAL CANCER 1/CDK2-ASSOCIATED PROTEIN 1"/>
    <property type="match status" value="1"/>
</dbReference>
<name>A0A7M7GHT1_STRPU</name>
<keyword evidence="4" id="KW-0539">Nucleus</keyword>
<proteinExistence type="inferred from homology"/>
<dbReference type="GeneID" id="590648"/>
<protein>
    <recommendedName>
        <fullName evidence="8">Cyclin-dependent kinase 2-associated protein</fullName>
    </recommendedName>
</protein>
<dbReference type="RefSeq" id="XP_003728157.1">
    <property type="nucleotide sequence ID" value="XM_003728109.3"/>
</dbReference>
<comment type="similarity">
    <text evidence="2">Belongs to the CDK2AP family.</text>
</comment>